<dbReference type="InterPro" id="IPR008173">
    <property type="entry name" value="Adenylyl_cyclase_CyaB"/>
</dbReference>
<gene>
    <name evidence="2" type="ORF">OSTQU699_LOCUS1137</name>
</gene>
<dbReference type="InterPro" id="IPR033469">
    <property type="entry name" value="CYTH-like_dom_sf"/>
</dbReference>
<dbReference type="InterPro" id="IPR023577">
    <property type="entry name" value="CYTH_domain"/>
</dbReference>
<dbReference type="SMART" id="SM01118">
    <property type="entry name" value="CYTH"/>
    <property type="match status" value="1"/>
</dbReference>
<dbReference type="Gene3D" id="2.40.320.10">
    <property type="entry name" value="Hypothetical Protein Pfu-838710-001"/>
    <property type="match status" value="1"/>
</dbReference>
<dbReference type="SUPFAM" id="SSF55154">
    <property type="entry name" value="CYTH-like phosphatases"/>
    <property type="match status" value="1"/>
</dbReference>
<dbReference type="PANTHER" id="PTHR21028">
    <property type="entry name" value="SI:CH211-156B7.4"/>
    <property type="match status" value="1"/>
</dbReference>
<keyword evidence="3" id="KW-1185">Reference proteome</keyword>
<sequence length="144" mass="15600">MGRNVEIKARLPADRVRAVRELALERSTSPPESLRQTDTFYNVPTAWCPVPDPRSLSEALGRSLGVRGVVEKQREVIMVGRTRVHLDEVAGLGTFLELEVQLAEGQSAEEGEAVAAELMAHFGVGRGCLVEGAYIDAIEAKSGE</sequence>
<evidence type="ECO:0000313" key="3">
    <source>
        <dbReference type="Proteomes" id="UP000708148"/>
    </source>
</evidence>
<dbReference type="AlphaFoldDB" id="A0A8S1IQS5"/>
<accession>A0A8S1IQS5</accession>
<organism evidence="2 3">
    <name type="scientific">Ostreobium quekettii</name>
    <dbReference type="NCBI Taxonomy" id="121088"/>
    <lineage>
        <taxon>Eukaryota</taxon>
        <taxon>Viridiplantae</taxon>
        <taxon>Chlorophyta</taxon>
        <taxon>core chlorophytes</taxon>
        <taxon>Ulvophyceae</taxon>
        <taxon>TCBD clade</taxon>
        <taxon>Bryopsidales</taxon>
        <taxon>Ostreobineae</taxon>
        <taxon>Ostreobiaceae</taxon>
        <taxon>Ostreobium</taxon>
    </lineage>
</organism>
<dbReference type="OrthoDB" id="6159137at2759"/>
<proteinExistence type="predicted"/>
<name>A0A8S1IQS5_9CHLO</name>
<dbReference type="PANTHER" id="PTHR21028:SF2">
    <property type="entry name" value="CYTH DOMAIN-CONTAINING PROTEIN"/>
    <property type="match status" value="1"/>
</dbReference>
<comment type="caution">
    <text evidence="2">The sequence shown here is derived from an EMBL/GenBank/DDBJ whole genome shotgun (WGS) entry which is preliminary data.</text>
</comment>
<dbReference type="GO" id="GO:0016462">
    <property type="term" value="F:pyrophosphatase activity"/>
    <property type="evidence" value="ECO:0007669"/>
    <property type="project" value="UniProtKB-ARBA"/>
</dbReference>
<evidence type="ECO:0000313" key="2">
    <source>
        <dbReference type="EMBL" id="CAD7695776.1"/>
    </source>
</evidence>
<dbReference type="EMBL" id="CAJHUC010000388">
    <property type="protein sequence ID" value="CAD7695776.1"/>
    <property type="molecule type" value="Genomic_DNA"/>
</dbReference>
<dbReference type="CDD" id="cd07890">
    <property type="entry name" value="CYTH-like_AC_IV-like"/>
    <property type="match status" value="1"/>
</dbReference>
<feature type="domain" description="CYTH" evidence="1">
    <location>
        <begin position="2"/>
        <end position="140"/>
    </location>
</feature>
<reference evidence="2" key="1">
    <citation type="submission" date="2020-12" db="EMBL/GenBank/DDBJ databases">
        <authorList>
            <person name="Iha C."/>
        </authorList>
    </citation>
    <scope>NUCLEOTIDE SEQUENCE</scope>
</reference>
<dbReference type="Pfam" id="PF01928">
    <property type="entry name" value="CYTH"/>
    <property type="match status" value="1"/>
</dbReference>
<dbReference type="Proteomes" id="UP000708148">
    <property type="component" value="Unassembled WGS sequence"/>
</dbReference>
<evidence type="ECO:0000259" key="1">
    <source>
        <dbReference type="SMART" id="SM01118"/>
    </source>
</evidence>
<protein>
    <recommendedName>
        <fullName evidence="1">CYTH domain-containing protein</fullName>
    </recommendedName>
</protein>